<dbReference type="InterPro" id="IPR014347">
    <property type="entry name" value="Tautomerase/MIF_sf"/>
</dbReference>
<proteinExistence type="predicted"/>
<keyword evidence="1" id="KW-0413">Isomerase</keyword>
<dbReference type="InterPro" id="IPR004370">
    <property type="entry name" value="4-OT-like_dom"/>
</dbReference>
<sequence>MPILTYQLVAGQHDDFAIGELLLRSAQLFAEVTESPVERIRVFADERPASRVCVGDALVSESGATAPFFTFWLMEGRPVEQRHRLLAGFTALLAETLGVDPAHVRGVVHVANPGDWAIAGVPASVVRQREIEARAAATSEQS</sequence>
<name>A0A6J7KLZ2_9ZZZZ</name>
<organism evidence="3">
    <name type="scientific">freshwater metagenome</name>
    <dbReference type="NCBI Taxonomy" id="449393"/>
    <lineage>
        <taxon>unclassified sequences</taxon>
        <taxon>metagenomes</taxon>
        <taxon>ecological metagenomes</taxon>
    </lineage>
</organism>
<dbReference type="AlphaFoldDB" id="A0A6J7KLZ2"/>
<dbReference type="Pfam" id="PF01361">
    <property type="entry name" value="Tautomerase"/>
    <property type="match status" value="1"/>
</dbReference>
<reference evidence="3" key="1">
    <citation type="submission" date="2020-05" db="EMBL/GenBank/DDBJ databases">
        <authorList>
            <person name="Chiriac C."/>
            <person name="Salcher M."/>
            <person name="Ghai R."/>
            <person name="Kavagutti S V."/>
        </authorList>
    </citation>
    <scope>NUCLEOTIDE SEQUENCE</scope>
</reference>
<dbReference type="GO" id="GO:0016853">
    <property type="term" value="F:isomerase activity"/>
    <property type="evidence" value="ECO:0007669"/>
    <property type="project" value="UniProtKB-KW"/>
</dbReference>
<evidence type="ECO:0000313" key="3">
    <source>
        <dbReference type="EMBL" id="CAB4956896.1"/>
    </source>
</evidence>
<evidence type="ECO:0000259" key="2">
    <source>
        <dbReference type="Pfam" id="PF01361"/>
    </source>
</evidence>
<dbReference type="Gene3D" id="3.30.429.10">
    <property type="entry name" value="Macrophage Migration Inhibitory Factor"/>
    <property type="match status" value="2"/>
</dbReference>
<protein>
    <submittedName>
        <fullName evidence="3">Unannotated protein</fullName>
    </submittedName>
</protein>
<evidence type="ECO:0000256" key="1">
    <source>
        <dbReference type="ARBA" id="ARBA00023235"/>
    </source>
</evidence>
<dbReference type="EMBL" id="CAFBNF010000233">
    <property type="protein sequence ID" value="CAB4956896.1"/>
    <property type="molecule type" value="Genomic_DNA"/>
</dbReference>
<dbReference type="SUPFAM" id="SSF55331">
    <property type="entry name" value="Tautomerase/MIF"/>
    <property type="match status" value="1"/>
</dbReference>
<accession>A0A6J7KLZ2</accession>
<gene>
    <name evidence="3" type="ORF">UFOPK3773_01747</name>
</gene>
<feature type="domain" description="4-oxalocrotonate tautomerase-like" evidence="2">
    <location>
        <begin position="67"/>
        <end position="122"/>
    </location>
</feature>